<reference evidence="2 3" key="1">
    <citation type="submission" date="2016-10" db="EMBL/GenBank/DDBJ databases">
        <authorList>
            <person name="de Groot N.N."/>
        </authorList>
    </citation>
    <scope>NUCLEOTIDE SEQUENCE [LARGE SCALE GENOMIC DNA]</scope>
    <source>
        <strain evidence="3">L7-484,KACC 16230,DSM 25025</strain>
    </source>
</reference>
<keyword evidence="3" id="KW-1185">Reference proteome</keyword>
<dbReference type="STRING" id="1166073.SAMN05192530_11199"/>
<dbReference type="RefSeq" id="WP_090676466.1">
    <property type="nucleotide sequence ID" value="NZ_FNIT01000011.1"/>
</dbReference>
<dbReference type="PANTHER" id="PTHR37850:SF3">
    <property type="entry name" value="BLR7815 PROTEIN"/>
    <property type="match status" value="1"/>
</dbReference>
<dbReference type="EMBL" id="FNIT01000011">
    <property type="protein sequence ID" value="SDO72817.1"/>
    <property type="molecule type" value="Genomic_DNA"/>
</dbReference>
<dbReference type="PANTHER" id="PTHR37850">
    <property type="entry name" value="STRU PROTEIN"/>
    <property type="match status" value="1"/>
</dbReference>
<feature type="domain" description="Oxidoreductase DRL-like catalytic" evidence="1">
    <location>
        <begin position="240"/>
        <end position="348"/>
    </location>
</feature>
<proteinExistence type="predicted"/>
<dbReference type="InterPro" id="IPR036291">
    <property type="entry name" value="NAD(P)-bd_dom_sf"/>
</dbReference>
<accession>A0A1H0LXF0</accession>
<dbReference type="Proteomes" id="UP000198793">
    <property type="component" value="Unassembled WGS sequence"/>
</dbReference>
<sequence length="468" mass="49383">MNSHLRFPPGSRPVEVALVGAGAFGRSLLGQGRRMPLLNVRVAVDVTAERAAEAFRAVGWPEGEIALCRSTDEARAAWEAGRAVASGRLADVLTLPVDIVVEASGHPEAGAAHAHEAIFHDKHVALVTKETDSVVGPWLAHLARERGRLVTPVDGDQPALLIGLVTWAETLGLPIIAAGKSSEYDFVYDRTAGRIANETAAADVPGFEALWTLGEGEIGQVLAKRAEAAARLPQRTVPDLCEMAVVANATGLRPDVPGFHVPVARIGEVADVFSEAAAGGLLSGRRRLDVFNCLREADEVSFAGGVFVVVACEDAETWPILAAKGHTMSRDGRSAMLWLPRHILGLEAPISLLDVVLNGRSVAPEPKPVVDLVGRATRALPAGALLEAVGHHHTIDGLEPALVEAGPLGSERPAPYYLISGRRLGRAVAKGAFVTLGDLELGEGSAMLELRRAQDRHFFGADARAEAA</sequence>
<dbReference type="SUPFAM" id="SSF51735">
    <property type="entry name" value="NAD(P)-binding Rossmann-fold domains"/>
    <property type="match status" value="1"/>
</dbReference>
<protein>
    <submittedName>
        <fullName evidence="2">Predicted homoserine dehydrogenase, contains C-terminal SAF domain</fullName>
    </submittedName>
</protein>
<dbReference type="AlphaFoldDB" id="A0A1H0LXF0"/>
<organism evidence="2 3">
    <name type="scientific">Aureimonas jatrophae</name>
    <dbReference type="NCBI Taxonomy" id="1166073"/>
    <lineage>
        <taxon>Bacteria</taxon>
        <taxon>Pseudomonadati</taxon>
        <taxon>Pseudomonadota</taxon>
        <taxon>Alphaproteobacteria</taxon>
        <taxon>Hyphomicrobiales</taxon>
        <taxon>Aurantimonadaceae</taxon>
        <taxon>Aureimonas</taxon>
    </lineage>
</organism>
<dbReference type="Gene3D" id="3.40.50.720">
    <property type="entry name" value="NAD(P)-binding Rossmann-like Domain"/>
    <property type="match status" value="1"/>
</dbReference>
<name>A0A1H0LXF0_9HYPH</name>
<evidence type="ECO:0000259" key="1">
    <source>
        <dbReference type="Pfam" id="PF21135"/>
    </source>
</evidence>
<evidence type="ECO:0000313" key="3">
    <source>
        <dbReference type="Proteomes" id="UP000198793"/>
    </source>
</evidence>
<gene>
    <name evidence="2" type="ORF">SAMN05192530_11199</name>
</gene>
<dbReference type="Pfam" id="PF21135">
    <property type="entry name" value="DRL_cat"/>
    <property type="match status" value="1"/>
</dbReference>
<dbReference type="InterPro" id="IPR048423">
    <property type="entry name" value="DRL_cat"/>
</dbReference>
<evidence type="ECO:0000313" key="2">
    <source>
        <dbReference type="EMBL" id="SDO72817.1"/>
    </source>
</evidence>
<dbReference type="OrthoDB" id="9777844at2"/>